<proteinExistence type="predicted"/>
<gene>
    <name evidence="2" type="ORF">SAMN05660299_02845</name>
</gene>
<feature type="domain" description="HTH-like" evidence="1">
    <location>
        <begin position="93"/>
        <end position="144"/>
    </location>
</feature>
<dbReference type="Proteomes" id="UP000199309">
    <property type="component" value="Unassembled WGS sequence"/>
</dbReference>
<organism evidence="2 3">
    <name type="scientific">Megasphaera paucivorans</name>
    <dbReference type="NCBI Taxonomy" id="349095"/>
    <lineage>
        <taxon>Bacteria</taxon>
        <taxon>Bacillati</taxon>
        <taxon>Bacillota</taxon>
        <taxon>Negativicutes</taxon>
        <taxon>Veillonellales</taxon>
        <taxon>Veillonellaceae</taxon>
        <taxon>Megasphaera</taxon>
    </lineage>
</organism>
<dbReference type="RefSeq" id="WP_176763022.1">
    <property type="nucleotide sequence ID" value="NZ_FNHQ01000065.1"/>
</dbReference>
<dbReference type="STRING" id="349095.SAMN05660299_02845"/>
<reference evidence="2 3" key="1">
    <citation type="submission" date="2016-10" db="EMBL/GenBank/DDBJ databases">
        <authorList>
            <person name="de Groot N.N."/>
        </authorList>
    </citation>
    <scope>NUCLEOTIDE SEQUENCE [LARGE SCALE GENOMIC DNA]</scope>
    <source>
        <strain evidence="2 3">DSM 16981</strain>
    </source>
</reference>
<evidence type="ECO:0000259" key="1">
    <source>
        <dbReference type="Pfam" id="PF13276"/>
    </source>
</evidence>
<dbReference type="AlphaFoldDB" id="A0A1H0C4V0"/>
<evidence type="ECO:0000313" key="2">
    <source>
        <dbReference type="EMBL" id="SDN52883.1"/>
    </source>
</evidence>
<sequence length="158" mass="18883">MFTYEKRIQALQAYEKTKSIKKTIRILGYPCIKQDPGVALIPLSNREKVVIIDALRSKYSLPFLLKSLDMANSSYYYQKHSMQREDKYKSVRKLTKKYFVEYKKRYGYRRIYGLLKRDGIILSEKVIHQLMKQEKLQVMMTKKKSYSSYQGENYSSRC</sequence>
<accession>A0A1H0C4V0</accession>
<dbReference type="EMBL" id="FNHQ01000065">
    <property type="protein sequence ID" value="SDN52883.1"/>
    <property type="molecule type" value="Genomic_DNA"/>
</dbReference>
<dbReference type="InterPro" id="IPR025948">
    <property type="entry name" value="HTH-like_dom"/>
</dbReference>
<name>A0A1H0C4V0_9FIRM</name>
<evidence type="ECO:0000313" key="3">
    <source>
        <dbReference type="Proteomes" id="UP000199309"/>
    </source>
</evidence>
<keyword evidence="3" id="KW-1185">Reference proteome</keyword>
<dbReference type="Pfam" id="PF13276">
    <property type="entry name" value="HTH_21"/>
    <property type="match status" value="1"/>
</dbReference>
<protein>
    <submittedName>
        <fullName evidence="2">HTH-like domain-containing protein</fullName>
    </submittedName>
</protein>